<keyword evidence="4 6" id="KW-0472">Membrane</keyword>
<dbReference type="GO" id="GO:0005506">
    <property type="term" value="F:iron ion binding"/>
    <property type="evidence" value="ECO:0007669"/>
    <property type="project" value="InterPro"/>
</dbReference>
<dbReference type="GO" id="GO:0016020">
    <property type="term" value="C:membrane"/>
    <property type="evidence" value="ECO:0007669"/>
    <property type="project" value="UniProtKB-SubCell"/>
</dbReference>
<organism evidence="8 9">
    <name type="scientific">Rhodotorula paludigena</name>
    <dbReference type="NCBI Taxonomy" id="86838"/>
    <lineage>
        <taxon>Eukaryota</taxon>
        <taxon>Fungi</taxon>
        <taxon>Dikarya</taxon>
        <taxon>Basidiomycota</taxon>
        <taxon>Pucciniomycotina</taxon>
        <taxon>Microbotryomycetes</taxon>
        <taxon>Sporidiobolales</taxon>
        <taxon>Sporidiobolaceae</taxon>
        <taxon>Rhodotorula</taxon>
    </lineage>
</organism>
<gene>
    <name evidence="8" type="ORF">Rhopal_001571-T1</name>
</gene>
<evidence type="ECO:0000256" key="4">
    <source>
        <dbReference type="ARBA" id="ARBA00023136"/>
    </source>
</evidence>
<evidence type="ECO:0000256" key="2">
    <source>
        <dbReference type="ARBA" id="ARBA00022692"/>
    </source>
</evidence>
<dbReference type="InterPro" id="IPR006694">
    <property type="entry name" value="Fatty_acid_hydroxylase"/>
</dbReference>
<feature type="region of interest" description="Disordered" evidence="5">
    <location>
        <begin position="316"/>
        <end position="350"/>
    </location>
</feature>
<comment type="subcellular location">
    <subcellularLocation>
        <location evidence="1">Membrane</location>
    </subcellularLocation>
</comment>
<evidence type="ECO:0000256" key="1">
    <source>
        <dbReference type="ARBA" id="ARBA00004370"/>
    </source>
</evidence>
<dbReference type="PANTHER" id="PTHR11863">
    <property type="entry name" value="STEROL DESATURASE"/>
    <property type="match status" value="1"/>
</dbReference>
<dbReference type="InterPro" id="IPR050307">
    <property type="entry name" value="Sterol_Desaturase_Related"/>
</dbReference>
<evidence type="ECO:0000256" key="3">
    <source>
        <dbReference type="ARBA" id="ARBA00022989"/>
    </source>
</evidence>
<dbReference type="EMBL" id="BQKY01000003">
    <property type="protein sequence ID" value="GJN88605.1"/>
    <property type="molecule type" value="Genomic_DNA"/>
</dbReference>
<evidence type="ECO:0000259" key="7">
    <source>
        <dbReference type="Pfam" id="PF04116"/>
    </source>
</evidence>
<keyword evidence="9" id="KW-1185">Reference proteome</keyword>
<evidence type="ECO:0000256" key="5">
    <source>
        <dbReference type="SAM" id="MobiDB-lite"/>
    </source>
</evidence>
<feature type="transmembrane region" description="Helical" evidence="6">
    <location>
        <begin position="154"/>
        <end position="172"/>
    </location>
</feature>
<comment type="caution">
    <text evidence="8">The sequence shown here is derived from an EMBL/GenBank/DDBJ whole genome shotgun (WGS) entry which is preliminary data.</text>
</comment>
<evidence type="ECO:0000313" key="9">
    <source>
        <dbReference type="Proteomes" id="UP001342314"/>
    </source>
</evidence>
<name>A0AAV5GGB7_9BASI</name>
<dbReference type="Proteomes" id="UP001342314">
    <property type="component" value="Unassembled WGS sequence"/>
</dbReference>
<reference evidence="8 9" key="1">
    <citation type="submission" date="2021-12" db="EMBL/GenBank/DDBJ databases">
        <title>High titer production of polyol ester of fatty acids by Rhodotorula paludigena BS15 towards product separation-free biomass refinery.</title>
        <authorList>
            <person name="Mano J."/>
            <person name="Ono H."/>
            <person name="Tanaka T."/>
            <person name="Naito K."/>
            <person name="Sushida H."/>
            <person name="Ike M."/>
            <person name="Tokuyasu K."/>
            <person name="Kitaoka M."/>
        </authorList>
    </citation>
    <scope>NUCLEOTIDE SEQUENCE [LARGE SCALE GENOMIC DNA]</scope>
    <source>
        <strain evidence="8 9">BS15</strain>
    </source>
</reference>
<feature type="transmembrane region" description="Helical" evidence="6">
    <location>
        <begin position="90"/>
        <end position="109"/>
    </location>
</feature>
<dbReference type="GO" id="GO:0008610">
    <property type="term" value="P:lipid biosynthetic process"/>
    <property type="evidence" value="ECO:0007669"/>
    <property type="project" value="InterPro"/>
</dbReference>
<dbReference type="GO" id="GO:0016491">
    <property type="term" value="F:oxidoreductase activity"/>
    <property type="evidence" value="ECO:0007669"/>
    <property type="project" value="InterPro"/>
</dbReference>
<dbReference type="AlphaFoldDB" id="A0AAV5GGB7"/>
<dbReference type="Pfam" id="PF04116">
    <property type="entry name" value="FA_hydroxylase"/>
    <property type="match status" value="1"/>
</dbReference>
<sequence length="350" mass="40280">MHNATAAAFAPAFTAPLAVEHYPAYHVFRDELVPGMSDKTLSLVLILVVYWVYSLFFDFLDWLNWDCFERYRIHEPEEVKSKNRVTKREVVIAVIVQQAIQTLVGWIFVVEDTPDYVAGLNTWGQRVARIVMAVAGDRAGRELLLKHGVRATEVVYWWLLPAVQLAFAAFILDGWQYMMHRSAHQVTFLYRTVHSWHHRLYVPYAFGALYNHPLEGFMLDTVGTAIAHEIAGLSIRQDVLFFTISTLKTVDDHCGFAFPWDPFQHLFGNNADYHDIHHQVAGLKKNYSQPWFISWDIFFNTRMTREEYKLKVAKRTQEGEIPPSEVNGPNELAATPTSKRPGIALKEKVN</sequence>
<keyword evidence="3 6" id="KW-1133">Transmembrane helix</keyword>
<keyword evidence="2 6" id="KW-0812">Transmembrane</keyword>
<accession>A0AAV5GGB7</accession>
<protein>
    <recommendedName>
        <fullName evidence="7">Fatty acid hydroxylase domain-containing protein</fullName>
    </recommendedName>
</protein>
<proteinExistence type="predicted"/>
<evidence type="ECO:0000256" key="6">
    <source>
        <dbReference type="SAM" id="Phobius"/>
    </source>
</evidence>
<feature type="domain" description="Fatty acid hydroxylase" evidence="7">
    <location>
        <begin position="166"/>
        <end position="301"/>
    </location>
</feature>
<evidence type="ECO:0000313" key="8">
    <source>
        <dbReference type="EMBL" id="GJN88605.1"/>
    </source>
</evidence>
<feature type="transmembrane region" description="Helical" evidence="6">
    <location>
        <begin position="42"/>
        <end position="63"/>
    </location>
</feature>